<dbReference type="InterPro" id="IPR000515">
    <property type="entry name" value="MetI-like"/>
</dbReference>
<accession>A0ABV7WE15</accession>
<dbReference type="SUPFAM" id="SSF161098">
    <property type="entry name" value="MetI-like"/>
    <property type="match status" value="1"/>
</dbReference>
<dbReference type="InterPro" id="IPR051322">
    <property type="entry name" value="AA_ABC_Transporter_Permease"/>
</dbReference>
<dbReference type="RefSeq" id="WP_340294231.1">
    <property type="nucleotide sequence ID" value="NZ_JBBEOI010000145.1"/>
</dbReference>
<dbReference type="Pfam" id="PF00528">
    <property type="entry name" value="BPD_transp_1"/>
    <property type="match status" value="1"/>
</dbReference>
<evidence type="ECO:0000313" key="10">
    <source>
        <dbReference type="Proteomes" id="UP001595685"/>
    </source>
</evidence>
<dbReference type="CDD" id="cd06261">
    <property type="entry name" value="TM_PBP2"/>
    <property type="match status" value="1"/>
</dbReference>
<evidence type="ECO:0000256" key="7">
    <source>
        <dbReference type="RuleBase" id="RU363032"/>
    </source>
</evidence>
<dbReference type="EMBL" id="JBHRWW010000003">
    <property type="protein sequence ID" value="MFC3687975.1"/>
    <property type="molecule type" value="Genomic_DNA"/>
</dbReference>
<keyword evidence="6 7" id="KW-0472">Membrane</keyword>
<feature type="domain" description="ABC transmembrane type-1" evidence="8">
    <location>
        <begin position="19"/>
        <end position="211"/>
    </location>
</feature>
<keyword evidence="10" id="KW-1185">Reference proteome</keyword>
<proteinExistence type="inferred from homology"/>
<dbReference type="Proteomes" id="UP001595685">
    <property type="component" value="Unassembled WGS sequence"/>
</dbReference>
<dbReference type="Gene3D" id="1.10.3720.10">
    <property type="entry name" value="MetI-like"/>
    <property type="match status" value="1"/>
</dbReference>
<evidence type="ECO:0000256" key="4">
    <source>
        <dbReference type="ARBA" id="ARBA00022692"/>
    </source>
</evidence>
<organism evidence="9 10">
    <name type="scientific">Aquipuribacter hungaricus</name>
    <dbReference type="NCBI Taxonomy" id="545624"/>
    <lineage>
        <taxon>Bacteria</taxon>
        <taxon>Bacillati</taxon>
        <taxon>Actinomycetota</taxon>
        <taxon>Actinomycetes</taxon>
        <taxon>Micrococcales</taxon>
        <taxon>Intrasporangiaceae</taxon>
        <taxon>Aquipuribacter</taxon>
    </lineage>
</organism>
<evidence type="ECO:0000256" key="5">
    <source>
        <dbReference type="ARBA" id="ARBA00022989"/>
    </source>
</evidence>
<dbReference type="InterPro" id="IPR035906">
    <property type="entry name" value="MetI-like_sf"/>
</dbReference>
<keyword evidence="4 7" id="KW-0812">Transmembrane</keyword>
<gene>
    <name evidence="9" type="ORF">ACFOLH_06430</name>
</gene>
<feature type="transmembrane region" description="Helical" evidence="7">
    <location>
        <begin position="192"/>
        <end position="212"/>
    </location>
</feature>
<evidence type="ECO:0000256" key="2">
    <source>
        <dbReference type="ARBA" id="ARBA00022448"/>
    </source>
</evidence>
<comment type="caution">
    <text evidence="9">The sequence shown here is derived from an EMBL/GenBank/DDBJ whole genome shotgun (WGS) entry which is preliminary data.</text>
</comment>
<keyword evidence="3" id="KW-1003">Cell membrane</keyword>
<evidence type="ECO:0000259" key="8">
    <source>
        <dbReference type="PROSITE" id="PS50928"/>
    </source>
</evidence>
<keyword evidence="2 7" id="KW-0813">Transport</keyword>
<reference evidence="10" key="1">
    <citation type="journal article" date="2019" name="Int. J. Syst. Evol. Microbiol.">
        <title>The Global Catalogue of Microorganisms (GCM) 10K type strain sequencing project: providing services to taxonomists for standard genome sequencing and annotation.</title>
        <authorList>
            <consortium name="The Broad Institute Genomics Platform"/>
            <consortium name="The Broad Institute Genome Sequencing Center for Infectious Disease"/>
            <person name="Wu L."/>
            <person name="Ma J."/>
        </authorList>
    </citation>
    <scope>NUCLEOTIDE SEQUENCE [LARGE SCALE GENOMIC DNA]</scope>
    <source>
        <strain evidence="10">NCAIM B.02333</strain>
    </source>
</reference>
<evidence type="ECO:0000256" key="3">
    <source>
        <dbReference type="ARBA" id="ARBA00022475"/>
    </source>
</evidence>
<dbReference type="PANTHER" id="PTHR30450">
    <property type="entry name" value="ABC TRANSPORTER PERMEASE"/>
    <property type="match status" value="1"/>
</dbReference>
<comment type="similarity">
    <text evidence="7">Belongs to the binding-protein-dependent transport system permease family.</text>
</comment>
<comment type="subcellular location">
    <subcellularLocation>
        <location evidence="1 7">Cell membrane</location>
        <topology evidence="1 7">Multi-pass membrane protein</topology>
    </subcellularLocation>
</comment>
<feature type="transmembrane region" description="Helical" evidence="7">
    <location>
        <begin position="152"/>
        <end position="172"/>
    </location>
</feature>
<feature type="transmembrane region" description="Helical" evidence="7">
    <location>
        <begin position="23"/>
        <end position="45"/>
    </location>
</feature>
<keyword evidence="5 7" id="KW-1133">Transmembrane helix</keyword>
<feature type="transmembrane region" description="Helical" evidence="7">
    <location>
        <begin position="57"/>
        <end position="81"/>
    </location>
</feature>
<evidence type="ECO:0000256" key="1">
    <source>
        <dbReference type="ARBA" id="ARBA00004651"/>
    </source>
</evidence>
<sequence length="222" mass="23133">MVTAFIDVDVVVPKVAQALAETLFMVSVSFVLATVVGLLLGIFLYATRQGQLLQSRVAHTALNLVVNVLRPIPFIVLLIALTPVTRALIGTSIGPSAAILPLTIAASVGIARVAETNLVAVDPGVVEAAEAVGARPLHILFGFVAREALGPLLLSLTFIFVALIDATAVAGVVGGGGLGSLALTYGYQRFDYAVMVVIIVVLIVLVQVVQLGGNRLARRFID</sequence>
<dbReference type="PROSITE" id="PS50928">
    <property type="entry name" value="ABC_TM1"/>
    <property type="match status" value="1"/>
</dbReference>
<evidence type="ECO:0000256" key="6">
    <source>
        <dbReference type="ARBA" id="ARBA00023136"/>
    </source>
</evidence>
<feature type="transmembrane region" description="Helical" evidence="7">
    <location>
        <begin position="87"/>
        <end position="111"/>
    </location>
</feature>
<dbReference type="PANTHER" id="PTHR30450:SF14">
    <property type="entry name" value="TRANSPORTER, PERMEASE PROTEIN, PUTATIVE-RELATED"/>
    <property type="match status" value="1"/>
</dbReference>
<evidence type="ECO:0000313" key="9">
    <source>
        <dbReference type="EMBL" id="MFC3687975.1"/>
    </source>
</evidence>
<protein>
    <submittedName>
        <fullName evidence="9">Methionine ABC transporter permease</fullName>
    </submittedName>
</protein>
<name>A0ABV7WE15_9MICO</name>